<dbReference type="AlphaFoldDB" id="A0A4V1ERD4"/>
<dbReference type="InterPro" id="IPR056003">
    <property type="entry name" value="CT398_CC_hairpin"/>
</dbReference>
<protein>
    <submittedName>
        <fullName evidence="4">Uncharacterized protein</fullName>
    </submittedName>
</protein>
<reference evidence="4 5" key="2">
    <citation type="submission" date="2019-05" db="EMBL/GenBank/DDBJ databases">
        <authorList>
            <person name="Suflita J.M."/>
            <person name="Marks C.R."/>
        </authorList>
    </citation>
    <scope>NUCLEOTIDE SEQUENCE [LARGE SCALE GENOMIC DNA]</scope>
    <source>
        <strain evidence="4 5">ALDC</strain>
    </source>
</reference>
<dbReference type="OrthoDB" id="9795058at2"/>
<gene>
    <name evidence="4" type="ORF">FDQ92_03030</name>
</gene>
<dbReference type="Proteomes" id="UP000298602">
    <property type="component" value="Chromosome"/>
</dbReference>
<sequence length="248" mass="29067">MQEQLKHLVELQILENKKAALLRSRKEAPQRLAALDTEFARFESEYLLKKADLEHAQKMHRSVERDVAEMEAKIARSKQRMHDVKTNREYQALLKEIEDSKAEIAGREDQALELMEKIEALVGEIREMERDVERRRAELEQQKVAVEAETDAVDARITELEAQQEEIRRRIDAPLLKRWDFLVSRQRGIAVAAVQNGTCQICHLNLPPQRFIELQRDESILHCPHCHRFIYWPDHPDYAVLQETAETC</sequence>
<evidence type="ECO:0000256" key="1">
    <source>
        <dbReference type="SAM" id="Coils"/>
    </source>
</evidence>
<dbReference type="EMBL" id="CP040098">
    <property type="protein sequence ID" value="QCQ21251.1"/>
    <property type="molecule type" value="Genomic_DNA"/>
</dbReference>
<dbReference type="Gene3D" id="1.10.287.1490">
    <property type="match status" value="1"/>
</dbReference>
<dbReference type="Pfam" id="PF24481">
    <property type="entry name" value="CT398_CC"/>
    <property type="match status" value="1"/>
</dbReference>
<accession>A0A4V1ERD4</accession>
<dbReference type="InterPro" id="IPR052376">
    <property type="entry name" value="Oxidative_Scav/Glycosyltrans"/>
</dbReference>
<dbReference type="Pfam" id="PF02591">
    <property type="entry name" value="Zn_ribbon_9"/>
    <property type="match status" value="1"/>
</dbReference>
<keyword evidence="1" id="KW-0175">Coiled coil</keyword>
<dbReference type="PANTHER" id="PTHR39082:SF1">
    <property type="entry name" value="SCAVENGER RECEPTOR CLASS A MEMBER 3"/>
    <property type="match status" value="1"/>
</dbReference>
<proteinExistence type="predicted"/>
<dbReference type="InterPro" id="IPR003743">
    <property type="entry name" value="Zf-RING_7"/>
</dbReference>
<evidence type="ECO:0000313" key="5">
    <source>
        <dbReference type="Proteomes" id="UP000298602"/>
    </source>
</evidence>
<name>A0A4V1ERD4_9BACT</name>
<evidence type="ECO:0000313" key="4">
    <source>
        <dbReference type="EMBL" id="QCQ21251.1"/>
    </source>
</evidence>
<organism evidence="4 5">
    <name type="scientific">Desulfoglaeba alkanexedens ALDC</name>
    <dbReference type="NCBI Taxonomy" id="980445"/>
    <lineage>
        <taxon>Bacteria</taxon>
        <taxon>Pseudomonadati</taxon>
        <taxon>Thermodesulfobacteriota</taxon>
        <taxon>Syntrophobacteria</taxon>
        <taxon>Syntrophobacterales</taxon>
        <taxon>Syntrophobacteraceae</taxon>
        <taxon>Desulfoglaeba</taxon>
    </lineage>
</organism>
<feature type="coiled-coil region" evidence="1">
    <location>
        <begin position="53"/>
        <end position="156"/>
    </location>
</feature>
<keyword evidence="5" id="KW-1185">Reference proteome</keyword>
<evidence type="ECO:0000259" key="3">
    <source>
        <dbReference type="Pfam" id="PF24481"/>
    </source>
</evidence>
<dbReference type="RefSeq" id="WP_137423220.1">
    <property type="nucleotide sequence ID" value="NZ_CP040098.1"/>
</dbReference>
<reference evidence="4 5" key="1">
    <citation type="submission" date="2019-05" db="EMBL/GenBank/DDBJ databases">
        <title>The Complete Genome Sequence of the n-alkane-degrading Desulfoglaeba alkanexedens ALDC reveals multiple alkylsuccinate synthase gene clusters.</title>
        <authorList>
            <person name="Callaghan A.V."/>
            <person name="Davidova I.A."/>
            <person name="Duncan K.E."/>
            <person name="Morris B."/>
            <person name="McInerney M.J."/>
        </authorList>
    </citation>
    <scope>NUCLEOTIDE SEQUENCE [LARGE SCALE GENOMIC DNA]</scope>
    <source>
        <strain evidence="4 5">ALDC</strain>
    </source>
</reference>
<feature type="domain" description="CT398-like coiled coil hairpin" evidence="3">
    <location>
        <begin position="23"/>
        <end position="181"/>
    </location>
</feature>
<dbReference type="PANTHER" id="PTHR39082">
    <property type="entry name" value="PHOSPHOLIPASE C-BETA-2-RELATED"/>
    <property type="match status" value="1"/>
</dbReference>
<evidence type="ECO:0000259" key="2">
    <source>
        <dbReference type="Pfam" id="PF02591"/>
    </source>
</evidence>
<dbReference type="KEGG" id="dax:FDQ92_03030"/>
<feature type="domain" description="C4-type zinc ribbon" evidence="2">
    <location>
        <begin position="198"/>
        <end position="230"/>
    </location>
</feature>